<protein>
    <submittedName>
        <fullName evidence="2">Uncharacterized protein</fullName>
    </submittedName>
</protein>
<feature type="compositionally biased region" description="Basic and acidic residues" evidence="1">
    <location>
        <begin position="1"/>
        <end position="10"/>
    </location>
</feature>
<evidence type="ECO:0000256" key="1">
    <source>
        <dbReference type="SAM" id="MobiDB-lite"/>
    </source>
</evidence>
<keyword evidence="3" id="KW-1185">Reference proteome</keyword>
<dbReference type="AlphaFoldDB" id="A0A9N7TP51"/>
<name>A0A9N7TP51_PLEPL</name>
<dbReference type="EMBL" id="CADEAL010000211">
    <property type="protein sequence ID" value="CAB1416482.1"/>
    <property type="molecule type" value="Genomic_DNA"/>
</dbReference>
<comment type="caution">
    <text evidence="2">The sequence shown here is derived from an EMBL/GenBank/DDBJ whole genome shotgun (WGS) entry which is preliminary data.</text>
</comment>
<evidence type="ECO:0000313" key="3">
    <source>
        <dbReference type="Proteomes" id="UP001153269"/>
    </source>
</evidence>
<feature type="region of interest" description="Disordered" evidence="1">
    <location>
        <begin position="1"/>
        <end position="23"/>
    </location>
</feature>
<evidence type="ECO:0000313" key="2">
    <source>
        <dbReference type="EMBL" id="CAB1416482.1"/>
    </source>
</evidence>
<accession>A0A9N7TP51</accession>
<gene>
    <name evidence="2" type="ORF">PLEPLA_LOCUS4273</name>
</gene>
<reference evidence="2" key="1">
    <citation type="submission" date="2020-03" db="EMBL/GenBank/DDBJ databases">
        <authorList>
            <person name="Weist P."/>
        </authorList>
    </citation>
    <scope>NUCLEOTIDE SEQUENCE</scope>
</reference>
<sequence length="104" mass="11391">MPLKSEHATRADPSGESSHPTEKTDFGCFYPGSQFFCAYTEFMAIEHISNSEFFKPDTFLTRAAPGNWEVSPGVQPELTGGIIYPIWPGSTSGSVKESWKALLG</sequence>
<dbReference type="Proteomes" id="UP001153269">
    <property type="component" value="Unassembled WGS sequence"/>
</dbReference>
<proteinExistence type="predicted"/>
<organism evidence="2 3">
    <name type="scientific">Pleuronectes platessa</name>
    <name type="common">European plaice</name>
    <dbReference type="NCBI Taxonomy" id="8262"/>
    <lineage>
        <taxon>Eukaryota</taxon>
        <taxon>Metazoa</taxon>
        <taxon>Chordata</taxon>
        <taxon>Craniata</taxon>
        <taxon>Vertebrata</taxon>
        <taxon>Euteleostomi</taxon>
        <taxon>Actinopterygii</taxon>
        <taxon>Neopterygii</taxon>
        <taxon>Teleostei</taxon>
        <taxon>Neoteleostei</taxon>
        <taxon>Acanthomorphata</taxon>
        <taxon>Carangaria</taxon>
        <taxon>Pleuronectiformes</taxon>
        <taxon>Pleuronectoidei</taxon>
        <taxon>Pleuronectidae</taxon>
        <taxon>Pleuronectes</taxon>
    </lineage>
</organism>